<reference evidence="1 2" key="2">
    <citation type="submission" date="2018-11" db="EMBL/GenBank/DDBJ databases">
        <authorList>
            <consortium name="Pathogen Informatics"/>
        </authorList>
    </citation>
    <scope>NUCLEOTIDE SEQUENCE [LARGE SCALE GENOMIC DNA]</scope>
</reference>
<protein>
    <submittedName>
        <fullName evidence="1 3">Uncharacterized protein</fullName>
    </submittedName>
</protein>
<dbReference type="WBParaSite" id="GPUH_0002708701-mRNA-1">
    <property type="protein sequence ID" value="GPUH_0002708701-mRNA-1"/>
    <property type="gene ID" value="GPUH_0002708701"/>
</dbReference>
<evidence type="ECO:0000313" key="3">
    <source>
        <dbReference type="WBParaSite" id="GPUH_0002708701-mRNA-1"/>
    </source>
</evidence>
<gene>
    <name evidence="1" type="ORF">GPUH_LOCUS27058</name>
</gene>
<evidence type="ECO:0000313" key="2">
    <source>
        <dbReference type="Proteomes" id="UP000271098"/>
    </source>
</evidence>
<dbReference type="AlphaFoldDB" id="A0A183F1G6"/>
<proteinExistence type="predicted"/>
<dbReference type="EMBL" id="UYRT01118001">
    <property type="protein sequence ID" value="VDN49884.1"/>
    <property type="molecule type" value="Genomic_DNA"/>
</dbReference>
<organism evidence="3">
    <name type="scientific">Gongylonema pulchrum</name>
    <dbReference type="NCBI Taxonomy" id="637853"/>
    <lineage>
        <taxon>Eukaryota</taxon>
        <taxon>Metazoa</taxon>
        <taxon>Ecdysozoa</taxon>
        <taxon>Nematoda</taxon>
        <taxon>Chromadorea</taxon>
        <taxon>Rhabditida</taxon>
        <taxon>Spirurina</taxon>
        <taxon>Spiruromorpha</taxon>
        <taxon>Spiruroidea</taxon>
        <taxon>Gongylonematidae</taxon>
        <taxon>Gongylonema</taxon>
    </lineage>
</organism>
<evidence type="ECO:0000313" key="1">
    <source>
        <dbReference type="EMBL" id="VDN49884.1"/>
    </source>
</evidence>
<name>A0A183F1G6_9BILA</name>
<keyword evidence="2" id="KW-1185">Reference proteome</keyword>
<dbReference type="Proteomes" id="UP000271098">
    <property type="component" value="Unassembled WGS sequence"/>
</dbReference>
<reference evidence="3" key="1">
    <citation type="submission" date="2016-06" db="UniProtKB">
        <authorList>
            <consortium name="WormBaseParasite"/>
        </authorList>
    </citation>
    <scope>IDENTIFICATION</scope>
</reference>
<accession>A0A183F1G6</accession>
<sequence length="67" mass="7675">MNSCVIHILEQPRSPLSGTIVGFQRRFRSYSGVDTCWRIRSEGGEGSFALMGSDSSCFTIENWFYRF</sequence>